<dbReference type="GO" id="GO:0005509">
    <property type="term" value="F:calcium ion binding"/>
    <property type="evidence" value="ECO:0007669"/>
    <property type="project" value="InterPro"/>
</dbReference>
<dbReference type="PhylomeDB" id="S0F2U6"/>
<evidence type="ECO:0000256" key="9">
    <source>
        <dbReference type="ARBA" id="ARBA00048605"/>
    </source>
</evidence>
<dbReference type="GO" id="GO:0005783">
    <property type="term" value="C:endoplasmic reticulum"/>
    <property type="evidence" value="ECO:0007669"/>
    <property type="project" value="TreeGrafter"/>
</dbReference>
<feature type="binding site" evidence="11">
    <location>
        <position position="523"/>
    </location>
    <ligand>
        <name>Ca(2+)</name>
        <dbReference type="ChEBI" id="CHEBI:29108"/>
    </ligand>
</feature>
<evidence type="ECO:0000256" key="4">
    <source>
        <dbReference type="ARBA" id="ARBA00022723"/>
    </source>
</evidence>
<evidence type="ECO:0000256" key="6">
    <source>
        <dbReference type="ARBA" id="ARBA00022837"/>
    </source>
</evidence>
<dbReference type="SUPFAM" id="SSF48225">
    <property type="entry name" value="Seven-hairpin glycosidases"/>
    <property type="match status" value="1"/>
</dbReference>
<proteinExistence type="inferred from homology"/>
<accession>S0F2U6</accession>
<feature type="active site" evidence="10">
    <location>
        <position position="285"/>
    </location>
</feature>
<dbReference type="KEGG" id="ccp:CHC_T00008598001"/>
<dbReference type="RefSeq" id="XP_005712325.1">
    <property type="nucleotide sequence ID" value="XM_005712268.1"/>
</dbReference>
<dbReference type="OMA" id="WRMFKNI"/>
<dbReference type="GO" id="GO:0005975">
    <property type="term" value="P:carbohydrate metabolic process"/>
    <property type="evidence" value="ECO:0007669"/>
    <property type="project" value="InterPro"/>
</dbReference>
<dbReference type="EC" id="3.2.1.-" evidence="13"/>
<comment type="cofactor">
    <cofactor evidence="1 11">
        <name>Ca(2+)</name>
        <dbReference type="ChEBI" id="CHEBI:29108"/>
    </cofactor>
</comment>
<feature type="active site" description="Proton donor" evidence="10">
    <location>
        <position position="401"/>
    </location>
</feature>
<evidence type="ECO:0000313" key="15">
    <source>
        <dbReference type="Proteomes" id="UP000012073"/>
    </source>
</evidence>
<keyword evidence="6 11" id="KW-0106">Calcium</keyword>
<dbReference type="PRINTS" id="PR00747">
    <property type="entry name" value="GLYHDRLASE47"/>
</dbReference>
<dbReference type="OrthoDB" id="8118055at2759"/>
<evidence type="ECO:0000256" key="12">
    <source>
        <dbReference type="PIRSR" id="PIRSR601382-3"/>
    </source>
</evidence>
<dbReference type="Gramene" id="CDF77451">
    <property type="protein sequence ID" value="CDF77451"/>
    <property type="gene ID" value="CHC_T00008598001"/>
</dbReference>
<evidence type="ECO:0000256" key="5">
    <source>
        <dbReference type="ARBA" id="ARBA00022801"/>
    </source>
</evidence>
<evidence type="ECO:0000256" key="1">
    <source>
        <dbReference type="ARBA" id="ARBA00001913"/>
    </source>
</evidence>
<dbReference type="STRING" id="2769.S0F2U6"/>
<feature type="active site" description="Proton donor" evidence="10">
    <location>
        <position position="148"/>
    </location>
</feature>
<evidence type="ECO:0000256" key="10">
    <source>
        <dbReference type="PIRSR" id="PIRSR601382-1"/>
    </source>
</evidence>
<evidence type="ECO:0000256" key="11">
    <source>
        <dbReference type="PIRSR" id="PIRSR601382-2"/>
    </source>
</evidence>
<dbReference type="InterPro" id="IPR001382">
    <property type="entry name" value="Glyco_hydro_47"/>
</dbReference>
<dbReference type="Proteomes" id="UP000012073">
    <property type="component" value="Unassembled WGS sequence"/>
</dbReference>
<evidence type="ECO:0000256" key="8">
    <source>
        <dbReference type="ARBA" id="ARBA00047669"/>
    </source>
</evidence>
<organism evidence="14 15">
    <name type="scientific">Chondrus crispus</name>
    <name type="common">Carrageen Irish moss</name>
    <name type="synonym">Polymorpha crispa</name>
    <dbReference type="NCBI Taxonomy" id="2769"/>
    <lineage>
        <taxon>Eukaryota</taxon>
        <taxon>Rhodophyta</taxon>
        <taxon>Florideophyceae</taxon>
        <taxon>Rhodymeniophycidae</taxon>
        <taxon>Gigartinales</taxon>
        <taxon>Gigartinaceae</taxon>
        <taxon>Chondrus</taxon>
    </lineage>
</organism>
<comment type="similarity">
    <text evidence="3 13">Belongs to the glycosyl hydrolase 47 family.</text>
</comment>
<evidence type="ECO:0000256" key="7">
    <source>
        <dbReference type="ARBA" id="ARBA00023157"/>
    </source>
</evidence>
<keyword evidence="7 12" id="KW-1015">Disulfide bond</keyword>
<feature type="active site" evidence="10">
    <location>
        <position position="424"/>
    </location>
</feature>
<evidence type="ECO:0000256" key="2">
    <source>
        <dbReference type="ARBA" id="ARBA00004922"/>
    </source>
</evidence>
<dbReference type="Gene3D" id="1.50.10.10">
    <property type="match status" value="1"/>
</dbReference>
<dbReference type="InterPro" id="IPR036026">
    <property type="entry name" value="Seven-hairpin_glycosidases"/>
</dbReference>
<dbReference type="AlphaFoldDB" id="S0F2U6"/>
<comment type="catalytic activity">
    <reaction evidence="9">
        <text>N(4)-(alpha-D-Man-(1-&gt;2)-alpha-D-Man-(1-&gt;2)-alpha-D-Man-(1-&gt;3)-[alpha-D-Man-(1-&gt;2)-alpha-D-Man-(1-&gt;3)-[alpha-D-Man-(1-&gt;2)-alpha-D-Man-(1-&gt;6)]-alpha-D-Man-(1-&gt;6)]-beta-D-Man-(1-&gt;4)-beta-D-GlcNAc-(1-&gt;4)-beta-D-GlcNAc)-L-asparaginyl-[protein] (N-glucan mannose isomer 9A1,2,3B1,2,3) + 4 H2O = N(4)-(alpha-D-Man-(1-&gt;3)-[alpha-D-Man-(1-&gt;3)-[alpha-D-Man-(1-&gt;6)]-alpha-D-Man-(1-&gt;6)]-beta-D-Man-(1-&gt;4)-beta-D-GlcNAc-(1-&gt;4)-beta-D-GlcNAc)-L-asparaginyl-[protein] (N-glucan mannose isomer 5A1,2) + 4 beta-D-mannose</text>
        <dbReference type="Rhea" id="RHEA:56008"/>
        <dbReference type="Rhea" id="RHEA-COMP:14356"/>
        <dbReference type="Rhea" id="RHEA-COMP:14367"/>
        <dbReference type="ChEBI" id="CHEBI:15377"/>
        <dbReference type="ChEBI" id="CHEBI:28563"/>
        <dbReference type="ChEBI" id="CHEBI:59087"/>
        <dbReference type="ChEBI" id="CHEBI:139493"/>
        <dbReference type="EC" id="3.2.1.113"/>
    </reaction>
</comment>
<feature type="disulfide bond" evidence="12">
    <location>
        <begin position="350"/>
        <end position="387"/>
    </location>
</feature>
<dbReference type="EMBL" id="HG001523">
    <property type="protein sequence ID" value="CDF77451.1"/>
    <property type="molecule type" value="Genomic_DNA"/>
</dbReference>
<gene>
    <name evidence="14" type="ORF">CHC_T00008598001</name>
</gene>
<dbReference type="InterPro" id="IPR050749">
    <property type="entry name" value="Glycosyl_Hydrolase_47"/>
</dbReference>
<dbReference type="PANTHER" id="PTHR11742:SF55">
    <property type="entry name" value="ENDOPLASMIC RETICULUM MANNOSYL-OLIGOSACCHARIDE 1,2-ALPHA-MANNOSIDASE"/>
    <property type="match status" value="1"/>
</dbReference>
<comment type="catalytic activity">
    <reaction evidence="8">
        <text>N(4)-(alpha-D-Man-(1-&gt;2)-alpha-D-Man-(1-&gt;2)-alpha-D-Man-(1-&gt;3)-[alpha-D-Man-(1-&gt;3)-[alpha-D-Man-(1-&gt;2)-alpha-D-Man-(1-&gt;6)]-alpha-D-Man-(1-&gt;6)]-beta-D-Man-(1-&gt;4)-beta-D-GlcNAc-(1-&gt;4)-beta-D-GlcNAc)-L-asparaginyl-[protein] (N-glucan mannose isomer 8A1,2,3B1,3) + 3 H2O = N(4)-(alpha-D-Man-(1-&gt;3)-[alpha-D-Man-(1-&gt;3)-[alpha-D-Man-(1-&gt;6)]-alpha-D-Man-(1-&gt;6)]-beta-D-Man-(1-&gt;4)-beta-D-GlcNAc-(1-&gt;4)-beta-D-GlcNAc)-L-asparaginyl-[protein] (N-glucan mannose isomer 5A1,2) + 3 beta-D-mannose</text>
        <dbReference type="Rhea" id="RHEA:56028"/>
        <dbReference type="Rhea" id="RHEA-COMP:14358"/>
        <dbReference type="Rhea" id="RHEA-COMP:14367"/>
        <dbReference type="ChEBI" id="CHEBI:15377"/>
        <dbReference type="ChEBI" id="CHEBI:28563"/>
        <dbReference type="ChEBI" id="CHEBI:59087"/>
        <dbReference type="ChEBI" id="CHEBI:60628"/>
        <dbReference type="EC" id="3.2.1.113"/>
    </reaction>
</comment>
<evidence type="ECO:0000256" key="3">
    <source>
        <dbReference type="ARBA" id="ARBA00007658"/>
    </source>
</evidence>
<protein>
    <recommendedName>
        <fullName evidence="13">alpha-1,2-Mannosidase</fullName>
        <ecNumber evidence="13">3.2.1.-</ecNumber>
    </recommendedName>
</protein>
<dbReference type="InterPro" id="IPR012341">
    <property type="entry name" value="6hp_glycosidase-like_sf"/>
</dbReference>
<keyword evidence="13" id="KW-0326">Glycosidase</keyword>
<comment type="pathway">
    <text evidence="2">Protein modification; protein glycosylation.</text>
</comment>
<reference evidence="15" key="1">
    <citation type="journal article" date="2013" name="Proc. Natl. Acad. Sci. U.S.A.">
        <title>Genome structure and metabolic features in the red seaweed Chondrus crispus shed light on evolution of the Archaeplastida.</title>
        <authorList>
            <person name="Collen J."/>
            <person name="Porcel B."/>
            <person name="Carre W."/>
            <person name="Ball S.G."/>
            <person name="Chaparro C."/>
            <person name="Tonon T."/>
            <person name="Barbeyron T."/>
            <person name="Michel G."/>
            <person name="Noel B."/>
            <person name="Valentin K."/>
            <person name="Elias M."/>
            <person name="Artiguenave F."/>
            <person name="Arun A."/>
            <person name="Aury J.M."/>
            <person name="Barbosa-Neto J.F."/>
            <person name="Bothwell J.H."/>
            <person name="Bouget F.Y."/>
            <person name="Brillet L."/>
            <person name="Cabello-Hurtado F."/>
            <person name="Capella-Gutierrez S."/>
            <person name="Charrier B."/>
            <person name="Cladiere L."/>
            <person name="Cock J.M."/>
            <person name="Coelho S.M."/>
            <person name="Colleoni C."/>
            <person name="Czjzek M."/>
            <person name="Da Silva C."/>
            <person name="Delage L."/>
            <person name="Denoeud F."/>
            <person name="Deschamps P."/>
            <person name="Dittami S.M."/>
            <person name="Gabaldon T."/>
            <person name="Gachon C.M."/>
            <person name="Groisillier A."/>
            <person name="Herve C."/>
            <person name="Jabbari K."/>
            <person name="Katinka M."/>
            <person name="Kloareg B."/>
            <person name="Kowalczyk N."/>
            <person name="Labadie K."/>
            <person name="Leblanc C."/>
            <person name="Lopez P.J."/>
            <person name="McLachlan D.H."/>
            <person name="Meslet-Cladiere L."/>
            <person name="Moustafa A."/>
            <person name="Nehr Z."/>
            <person name="Nyvall Collen P."/>
            <person name="Panaud O."/>
            <person name="Partensky F."/>
            <person name="Poulain J."/>
            <person name="Rensing S.A."/>
            <person name="Rousvoal S."/>
            <person name="Samson G."/>
            <person name="Symeonidi A."/>
            <person name="Weissenbach J."/>
            <person name="Zambounis A."/>
            <person name="Wincker P."/>
            <person name="Boyen C."/>
        </authorList>
    </citation>
    <scope>NUCLEOTIDE SEQUENCE [LARGE SCALE GENOMIC DNA]</scope>
    <source>
        <strain evidence="15">cv. Stackhouse</strain>
    </source>
</reference>
<evidence type="ECO:0000313" key="14">
    <source>
        <dbReference type="EMBL" id="CDF77451.1"/>
    </source>
</evidence>
<dbReference type="GO" id="GO:0004571">
    <property type="term" value="F:mannosyl-oligosaccharide 1,2-alpha-mannosidase activity"/>
    <property type="evidence" value="ECO:0007669"/>
    <property type="project" value="UniProtKB-EC"/>
</dbReference>
<sequence>MSHHATSPLPILRTNLLRLRKTAPLKRVLPLLLALLLFTVATVYLSTSPLRPLSLAPPPLFGLTPLQQDVRQATAATYRLYLRHCLGKDEIVPTTRRCEDWFNIGLTLLDSLDTLLLMDLRDEYRQSRDWADRHLSFDAVSTRVSTFEIVIRATAGMNSAYQLTGDLLWRRKSVELADYLLLSFNLTATGCPPPAAFIGRARLAMSDEHALDTLHSNPAEAGTLQLEFRTLSQITGDPKYARAVDRCTDSLIRAMPAQQFLVTDRFNLQTGVFEGARVSMSAMVDSFYEMQLKTWVAFGKKDHHLRDAFQAAVARAHVLLFRTEHNHTYVGEMLRGNTLSFKRSMEHLACFLPGTLAYAALHGLGGGLQGENPDDYLPLARALAESCYAMSRGMFHGLAAEVTDFSGDTPRPMRGADHNLLRPEIVEALYYLDKIDPLAGDKYKKWGETMWKAMKTYAQVPGQPDGVLSSTYNLLAQTKEEITLHGKLHSFAIAETYKYLFMLFDDRPPDQQTLPLTKWVYNTEAHPVRIVE</sequence>
<dbReference type="GeneID" id="17320027"/>
<evidence type="ECO:0000256" key="13">
    <source>
        <dbReference type="RuleBase" id="RU361193"/>
    </source>
</evidence>
<keyword evidence="4 11" id="KW-0479">Metal-binding</keyword>
<name>S0F2U6_CHOCR</name>
<keyword evidence="5 13" id="KW-0378">Hydrolase</keyword>
<dbReference type="GO" id="GO:0016020">
    <property type="term" value="C:membrane"/>
    <property type="evidence" value="ECO:0007669"/>
    <property type="project" value="InterPro"/>
</dbReference>
<keyword evidence="15" id="KW-1185">Reference proteome</keyword>
<dbReference type="PANTHER" id="PTHR11742">
    <property type="entry name" value="MANNOSYL-OLIGOSACCHARIDE ALPHA-1,2-MANNOSIDASE-RELATED"/>
    <property type="match status" value="1"/>
</dbReference>
<dbReference type="Pfam" id="PF01532">
    <property type="entry name" value="Glyco_hydro_47"/>
    <property type="match status" value="1"/>
</dbReference>